<comment type="caution">
    <text evidence="1">The sequence shown here is derived from an EMBL/GenBank/DDBJ whole genome shotgun (WGS) entry which is preliminary data.</text>
</comment>
<proteinExistence type="predicted"/>
<reference evidence="1 2" key="1">
    <citation type="submission" date="2018-06" db="EMBL/GenBank/DDBJ databases">
        <title>Comparative genomics reveals the genomic features of Rhizophagus irregularis, R. cerebriforme, R. diaphanum and Gigaspora rosea, and their symbiotic lifestyle signature.</title>
        <authorList>
            <person name="Morin E."/>
            <person name="San Clemente H."/>
            <person name="Chen E.C.H."/>
            <person name="De La Providencia I."/>
            <person name="Hainaut M."/>
            <person name="Kuo A."/>
            <person name="Kohler A."/>
            <person name="Murat C."/>
            <person name="Tang N."/>
            <person name="Roy S."/>
            <person name="Loubradou J."/>
            <person name="Henrissat B."/>
            <person name="Grigoriev I.V."/>
            <person name="Corradi N."/>
            <person name="Roux C."/>
            <person name="Martin F.M."/>
        </authorList>
    </citation>
    <scope>NUCLEOTIDE SEQUENCE [LARGE SCALE GENOMIC DNA]</scope>
    <source>
        <strain evidence="1 2">DAOM 194757</strain>
    </source>
</reference>
<protein>
    <submittedName>
        <fullName evidence="1">Uncharacterized protein</fullName>
    </submittedName>
</protein>
<keyword evidence="2" id="KW-1185">Reference proteome</keyword>
<sequence length="68" mass="8167">MNYGVKKILVQKKIHKSKTYLQKEETSEIQITRQKVYLYTIKRKNLDINTEAESILERKIVVRTKKTK</sequence>
<organism evidence="1 2">
    <name type="scientific">Gigaspora rosea</name>
    <dbReference type="NCBI Taxonomy" id="44941"/>
    <lineage>
        <taxon>Eukaryota</taxon>
        <taxon>Fungi</taxon>
        <taxon>Fungi incertae sedis</taxon>
        <taxon>Mucoromycota</taxon>
        <taxon>Glomeromycotina</taxon>
        <taxon>Glomeromycetes</taxon>
        <taxon>Diversisporales</taxon>
        <taxon>Gigasporaceae</taxon>
        <taxon>Gigaspora</taxon>
    </lineage>
</organism>
<accession>A0A397VEH5</accession>
<name>A0A397VEH5_9GLOM</name>
<evidence type="ECO:0000313" key="1">
    <source>
        <dbReference type="EMBL" id="RIB19359.1"/>
    </source>
</evidence>
<gene>
    <name evidence="1" type="ORF">C2G38_2083326</name>
</gene>
<evidence type="ECO:0000313" key="2">
    <source>
        <dbReference type="Proteomes" id="UP000266673"/>
    </source>
</evidence>
<dbReference type="EMBL" id="QKWP01000479">
    <property type="protein sequence ID" value="RIB19359.1"/>
    <property type="molecule type" value="Genomic_DNA"/>
</dbReference>
<dbReference type="Proteomes" id="UP000266673">
    <property type="component" value="Unassembled WGS sequence"/>
</dbReference>
<dbReference type="AlphaFoldDB" id="A0A397VEH5"/>